<gene>
    <name evidence="1" type="ORF">JOE57_002444</name>
</gene>
<name>A0ABS2RLC4_9ACTN</name>
<comment type="caution">
    <text evidence="1">The sequence shown here is derived from an EMBL/GenBank/DDBJ whole genome shotgun (WGS) entry which is preliminary data.</text>
</comment>
<keyword evidence="2" id="KW-1185">Reference proteome</keyword>
<organism evidence="1 2">
    <name type="scientific">Microlunatus panaciterrae</name>
    <dbReference type="NCBI Taxonomy" id="400768"/>
    <lineage>
        <taxon>Bacteria</taxon>
        <taxon>Bacillati</taxon>
        <taxon>Actinomycetota</taxon>
        <taxon>Actinomycetes</taxon>
        <taxon>Propionibacteriales</taxon>
        <taxon>Propionibacteriaceae</taxon>
        <taxon>Microlunatus</taxon>
    </lineage>
</organism>
<evidence type="ECO:0000313" key="2">
    <source>
        <dbReference type="Proteomes" id="UP000704762"/>
    </source>
</evidence>
<dbReference type="Proteomes" id="UP000704762">
    <property type="component" value="Unassembled WGS sequence"/>
</dbReference>
<sequence>MAEITTSPLTPQPWRDVVTLMAARPAGCRCHRR</sequence>
<proteinExistence type="predicted"/>
<protein>
    <submittedName>
        <fullName evidence="1">Uncharacterized protein</fullName>
    </submittedName>
</protein>
<reference evidence="1 2" key="1">
    <citation type="submission" date="2021-01" db="EMBL/GenBank/DDBJ databases">
        <title>Sequencing the genomes of 1000 actinobacteria strains.</title>
        <authorList>
            <person name="Klenk H.-P."/>
        </authorList>
    </citation>
    <scope>NUCLEOTIDE SEQUENCE [LARGE SCALE GENOMIC DNA]</scope>
    <source>
        <strain evidence="1 2">DSM 18662</strain>
    </source>
</reference>
<evidence type="ECO:0000313" key="1">
    <source>
        <dbReference type="EMBL" id="MBM7799523.1"/>
    </source>
</evidence>
<dbReference type="EMBL" id="JAFBCF010000001">
    <property type="protein sequence ID" value="MBM7799523.1"/>
    <property type="molecule type" value="Genomic_DNA"/>
</dbReference>
<accession>A0ABS2RLC4</accession>